<evidence type="ECO:0000256" key="5">
    <source>
        <dbReference type="ARBA" id="ARBA00038874"/>
    </source>
</evidence>
<name>A0A674HBE0_TAEGU</name>
<evidence type="ECO:0000256" key="3">
    <source>
        <dbReference type="ARBA" id="ARBA00037883"/>
    </source>
</evidence>
<evidence type="ECO:0000256" key="2">
    <source>
        <dbReference type="ARBA" id="ARBA00023264"/>
    </source>
</evidence>
<sequence length="166" mass="18149">GFPPKSPPLPDFHPNHHLCLQRCSWAVPELFQVKNNRISPQTTPSASRGVPEFFPAVGRAQGVPLLPPRCVTPAAFVPTQLFTDGITNKLVACYTLLVDRETELRNFQVLRAHGCAPDLYCAFQNGLCYQFLPGIALGPQHVRDPHICRCVGAPVSTPVAVEAGRE</sequence>
<comment type="similarity">
    <text evidence="4">Belongs to the choline/ethanolamine kinase family.</text>
</comment>
<evidence type="ECO:0000313" key="6">
    <source>
        <dbReference type="Ensembl" id="ENSTGUP00000032229.1"/>
    </source>
</evidence>
<organism evidence="6 7">
    <name type="scientific">Taeniopygia guttata</name>
    <name type="common">Zebra finch</name>
    <name type="synonym">Poephila guttata</name>
    <dbReference type="NCBI Taxonomy" id="59729"/>
    <lineage>
        <taxon>Eukaryota</taxon>
        <taxon>Metazoa</taxon>
        <taxon>Chordata</taxon>
        <taxon>Craniata</taxon>
        <taxon>Vertebrata</taxon>
        <taxon>Euteleostomi</taxon>
        <taxon>Archelosauria</taxon>
        <taxon>Archosauria</taxon>
        <taxon>Dinosauria</taxon>
        <taxon>Saurischia</taxon>
        <taxon>Theropoda</taxon>
        <taxon>Coelurosauria</taxon>
        <taxon>Aves</taxon>
        <taxon>Neognathae</taxon>
        <taxon>Neoaves</taxon>
        <taxon>Telluraves</taxon>
        <taxon>Australaves</taxon>
        <taxon>Passeriformes</taxon>
        <taxon>Passeroidea</taxon>
        <taxon>Estrildidae</taxon>
        <taxon>Estrildinae</taxon>
        <taxon>Taeniopygia</taxon>
    </lineage>
</organism>
<dbReference type="InterPro" id="IPR011009">
    <property type="entry name" value="Kinase-like_dom_sf"/>
</dbReference>
<evidence type="ECO:0000313" key="7">
    <source>
        <dbReference type="Proteomes" id="UP000007754"/>
    </source>
</evidence>
<reference evidence="6" key="3">
    <citation type="submission" date="2025-09" db="UniProtKB">
        <authorList>
            <consortium name="Ensembl"/>
        </authorList>
    </citation>
    <scope>IDENTIFICATION</scope>
</reference>
<dbReference type="PANTHER" id="PTHR22603:SF94">
    <property type="entry name" value="ETHANOLAMINE KINASE 2"/>
    <property type="match status" value="1"/>
</dbReference>
<keyword evidence="7" id="KW-1185">Reference proteome</keyword>
<accession>A0A674HBE0</accession>
<protein>
    <recommendedName>
        <fullName evidence="5">ethanolamine kinase</fullName>
        <ecNumber evidence="5">2.7.1.82</ecNumber>
    </recommendedName>
</protein>
<dbReference type="Ensembl" id="ENSTGUT00000027497.1">
    <property type="protein sequence ID" value="ENSTGUP00000032229.1"/>
    <property type="gene ID" value="ENSTGUG00000017469.2"/>
</dbReference>
<dbReference type="GO" id="GO:0005737">
    <property type="term" value="C:cytoplasm"/>
    <property type="evidence" value="ECO:0007669"/>
    <property type="project" value="TreeGrafter"/>
</dbReference>
<evidence type="ECO:0000256" key="1">
    <source>
        <dbReference type="ARBA" id="ARBA00023209"/>
    </source>
</evidence>
<dbReference type="PANTHER" id="PTHR22603">
    <property type="entry name" value="CHOLINE/ETHANOALAMINE KINASE"/>
    <property type="match status" value="1"/>
</dbReference>
<reference evidence="6 7" key="1">
    <citation type="journal article" date="2010" name="Nature">
        <title>The genome of a songbird.</title>
        <authorList>
            <person name="Warren W.C."/>
            <person name="Clayton D.F."/>
            <person name="Ellegren H."/>
            <person name="Arnold A.P."/>
            <person name="Hillier L.W."/>
            <person name="Kunstner A."/>
            <person name="Searle S."/>
            <person name="White S."/>
            <person name="Vilella A.J."/>
            <person name="Fairley S."/>
            <person name="Heger A."/>
            <person name="Kong L."/>
            <person name="Ponting C.P."/>
            <person name="Jarvis E.D."/>
            <person name="Mello C.V."/>
            <person name="Minx P."/>
            <person name="Lovell P."/>
            <person name="Velho T.A."/>
            <person name="Ferris M."/>
            <person name="Balakrishnan C.N."/>
            <person name="Sinha S."/>
            <person name="Blatti C."/>
            <person name="London S.E."/>
            <person name="Li Y."/>
            <person name="Lin Y.C."/>
            <person name="George J."/>
            <person name="Sweedler J."/>
            <person name="Southey B."/>
            <person name="Gunaratne P."/>
            <person name="Watson M."/>
            <person name="Nam K."/>
            <person name="Backstrom N."/>
            <person name="Smeds L."/>
            <person name="Nabholz B."/>
            <person name="Itoh Y."/>
            <person name="Whitney O."/>
            <person name="Pfenning A.R."/>
            <person name="Howard J."/>
            <person name="Volker M."/>
            <person name="Skinner B.M."/>
            <person name="Griffin D.K."/>
            <person name="Ye L."/>
            <person name="McLaren W.M."/>
            <person name="Flicek P."/>
            <person name="Quesada V."/>
            <person name="Velasco G."/>
            <person name="Lopez-Otin C."/>
            <person name="Puente X.S."/>
            <person name="Olender T."/>
            <person name="Lancet D."/>
            <person name="Smit A.F."/>
            <person name="Hubley R."/>
            <person name="Konkel M.K."/>
            <person name="Walker J.A."/>
            <person name="Batzer M.A."/>
            <person name="Gu W."/>
            <person name="Pollock D.D."/>
            <person name="Chen L."/>
            <person name="Cheng Z."/>
            <person name="Eichler E.E."/>
            <person name="Stapley J."/>
            <person name="Slate J."/>
            <person name="Ekblom R."/>
            <person name="Birkhead T."/>
            <person name="Burke T."/>
            <person name="Burt D."/>
            <person name="Scharff C."/>
            <person name="Adam I."/>
            <person name="Richard H."/>
            <person name="Sultan M."/>
            <person name="Soldatov A."/>
            <person name="Lehrach H."/>
            <person name="Edwards S.V."/>
            <person name="Yang S.P."/>
            <person name="Li X."/>
            <person name="Graves T."/>
            <person name="Fulton L."/>
            <person name="Nelson J."/>
            <person name="Chinwalla A."/>
            <person name="Hou S."/>
            <person name="Mardis E.R."/>
            <person name="Wilson R.K."/>
        </authorList>
    </citation>
    <scope>NUCLEOTIDE SEQUENCE [LARGE SCALE GENOMIC DNA]</scope>
</reference>
<dbReference type="EC" id="2.7.1.82" evidence="5"/>
<comment type="pathway">
    <text evidence="3">Phospholipid metabolism; phosphatidylethanolamine biosynthesis; phosphatidylethanolamine from ethanolamine: step 1/3.</text>
</comment>
<dbReference type="AlphaFoldDB" id="A0A674HBE0"/>
<dbReference type="Pfam" id="PF01633">
    <property type="entry name" value="Choline_kinase"/>
    <property type="match status" value="1"/>
</dbReference>
<dbReference type="SUPFAM" id="SSF56112">
    <property type="entry name" value="Protein kinase-like (PK-like)"/>
    <property type="match status" value="1"/>
</dbReference>
<proteinExistence type="inferred from homology"/>
<keyword evidence="1" id="KW-0443">Lipid metabolism</keyword>
<evidence type="ECO:0000256" key="4">
    <source>
        <dbReference type="ARBA" id="ARBA00038211"/>
    </source>
</evidence>
<dbReference type="GO" id="GO:0004305">
    <property type="term" value="F:ethanolamine kinase activity"/>
    <property type="evidence" value="ECO:0007669"/>
    <property type="project" value="UniProtKB-EC"/>
</dbReference>
<dbReference type="Proteomes" id="UP000007754">
    <property type="component" value="Chromosome 26"/>
</dbReference>
<keyword evidence="1" id="KW-0594">Phospholipid biosynthesis</keyword>
<reference evidence="6" key="2">
    <citation type="submission" date="2025-08" db="UniProtKB">
        <authorList>
            <consortium name="Ensembl"/>
        </authorList>
    </citation>
    <scope>IDENTIFICATION</scope>
</reference>
<keyword evidence="1" id="KW-0444">Lipid biosynthesis</keyword>
<keyword evidence="2" id="KW-1208">Phospholipid metabolism</keyword>
<dbReference type="GO" id="GO:0006646">
    <property type="term" value="P:phosphatidylethanolamine biosynthetic process"/>
    <property type="evidence" value="ECO:0007669"/>
    <property type="project" value="TreeGrafter"/>
</dbReference>
<dbReference type="GeneTree" id="ENSGT00950000182939"/>